<evidence type="ECO:0000313" key="6">
    <source>
        <dbReference type="Proteomes" id="UP000332515"/>
    </source>
</evidence>
<keyword evidence="6" id="KW-1185">Reference proteome</keyword>
<dbReference type="Pfam" id="PF07729">
    <property type="entry name" value="FCD"/>
    <property type="match status" value="1"/>
</dbReference>
<dbReference type="PRINTS" id="PR00035">
    <property type="entry name" value="HTHGNTR"/>
</dbReference>
<dbReference type="EMBL" id="VWNA01000003">
    <property type="protein sequence ID" value="MQT15580.1"/>
    <property type="molecule type" value="Genomic_DNA"/>
</dbReference>
<dbReference type="InterPro" id="IPR011711">
    <property type="entry name" value="GntR_C"/>
</dbReference>
<dbReference type="InterPro" id="IPR000524">
    <property type="entry name" value="Tscrpt_reg_HTH_GntR"/>
</dbReference>
<dbReference type="PROSITE" id="PS50949">
    <property type="entry name" value="HTH_GNTR"/>
    <property type="match status" value="1"/>
</dbReference>
<accession>A0A6A7Y898</accession>
<dbReference type="PANTHER" id="PTHR43537:SF49">
    <property type="entry name" value="TRANSCRIPTIONAL REGULATORY PROTEIN"/>
    <property type="match status" value="1"/>
</dbReference>
<dbReference type="Gene3D" id="1.20.120.530">
    <property type="entry name" value="GntR ligand-binding domain-like"/>
    <property type="match status" value="1"/>
</dbReference>
<evidence type="ECO:0000256" key="2">
    <source>
        <dbReference type="ARBA" id="ARBA00023125"/>
    </source>
</evidence>
<organism evidence="5 6">
    <name type="scientific">Segnochrobactrum spirostomi</name>
    <dbReference type="NCBI Taxonomy" id="2608987"/>
    <lineage>
        <taxon>Bacteria</taxon>
        <taxon>Pseudomonadati</taxon>
        <taxon>Pseudomonadota</taxon>
        <taxon>Alphaproteobacteria</taxon>
        <taxon>Hyphomicrobiales</taxon>
        <taxon>Segnochrobactraceae</taxon>
        <taxon>Segnochrobactrum</taxon>
    </lineage>
</organism>
<keyword evidence="1" id="KW-0805">Transcription regulation</keyword>
<dbReference type="InterPro" id="IPR036388">
    <property type="entry name" value="WH-like_DNA-bd_sf"/>
</dbReference>
<proteinExistence type="predicted"/>
<protein>
    <submittedName>
        <fullName evidence="5">GntR family transcriptional regulator</fullName>
    </submittedName>
</protein>
<reference evidence="5 6" key="1">
    <citation type="submission" date="2019-09" db="EMBL/GenBank/DDBJ databases">
        <title>Segnochrobactrum spirostomi gen. nov., sp. nov., isolated from the ciliate Spirostomum cf. yagiui and description of a novel family, Segnochrobactraceae fam. nov. within the order Rhizobiales of the class Alphaproteobacteria.</title>
        <authorList>
            <person name="Akter S."/>
            <person name="Shazib S.U.A."/>
            <person name="Shin M.K."/>
        </authorList>
    </citation>
    <scope>NUCLEOTIDE SEQUENCE [LARGE SCALE GENOMIC DNA]</scope>
    <source>
        <strain evidence="5 6">Sp-1</strain>
    </source>
</reference>
<dbReference type="SUPFAM" id="SSF46785">
    <property type="entry name" value="Winged helix' DNA-binding domain"/>
    <property type="match status" value="1"/>
</dbReference>
<evidence type="ECO:0000259" key="4">
    <source>
        <dbReference type="PROSITE" id="PS50949"/>
    </source>
</evidence>
<comment type="caution">
    <text evidence="5">The sequence shown here is derived from an EMBL/GenBank/DDBJ whole genome shotgun (WGS) entry which is preliminary data.</text>
</comment>
<dbReference type="RefSeq" id="WP_153491229.1">
    <property type="nucleotide sequence ID" value="NZ_VWNA01000003.1"/>
</dbReference>
<dbReference type="AlphaFoldDB" id="A0A6A7Y898"/>
<evidence type="ECO:0000256" key="3">
    <source>
        <dbReference type="ARBA" id="ARBA00023163"/>
    </source>
</evidence>
<dbReference type="InterPro" id="IPR036390">
    <property type="entry name" value="WH_DNA-bd_sf"/>
</dbReference>
<dbReference type="SMART" id="SM00345">
    <property type="entry name" value="HTH_GNTR"/>
    <property type="match status" value="1"/>
</dbReference>
<dbReference type="SUPFAM" id="SSF48008">
    <property type="entry name" value="GntR ligand-binding domain-like"/>
    <property type="match status" value="1"/>
</dbReference>
<evidence type="ECO:0000313" key="5">
    <source>
        <dbReference type="EMBL" id="MQT15580.1"/>
    </source>
</evidence>
<dbReference type="InterPro" id="IPR008920">
    <property type="entry name" value="TF_FadR/GntR_C"/>
</dbReference>
<feature type="domain" description="HTH gntR-type" evidence="4">
    <location>
        <begin position="19"/>
        <end position="86"/>
    </location>
</feature>
<keyword evidence="2" id="KW-0238">DNA-binding</keyword>
<dbReference type="PANTHER" id="PTHR43537">
    <property type="entry name" value="TRANSCRIPTIONAL REGULATOR, GNTR FAMILY"/>
    <property type="match status" value="1"/>
</dbReference>
<dbReference type="GO" id="GO:0003700">
    <property type="term" value="F:DNA-binding transcription factor activity"/>
    <property type="evidence" value="ECO:0007669"/>
    <property type="project" value="InterPro"/>
</dbReference>
<dbReference type="SMART" id="SM00895">
    <property type="entry name" value="FCD"/>
    <property type="match status" value="1"/>
</dbReference>
<name>A0A6A7Y898_9HYPH</name>
<dbReference type="Pfam" id="PF00392">
    <property type="entry name" value="GntR"/>
    <property type="match status" value="1"/>
</dbReference>
<dbReference type="Proteomes" id="UP000332515">
    <property type="component" value="Unassembled WGS sequence"/>
</dbReference>
<dbReference type="GO" id="GO:0003677">
    <property type="term" value="F:DNA binding"/>
    <property type="evidence" value="ECO:0007669"/>
    <property type="project" value="UniProtKB-KW"/>
</dbReference>
<dbReference type="Gene3D" id="1.10.10.10">
    <property type="entry name" value="Winged helix-like DNA-binding domain superfamily/Winged helix DNA-binding domain"/>
    <property type="match status" value="1"/>
</dbReference>
<evidence type="ECO:0000256" key="1">
    <source>
        <dbReference type="ARBA" id="ARBA00023015"/>
    </source>
</evidence>
<keyword evidence="3" id="KW-0804">Transcription</keyword>
<sequence length="260" mass="28124">MAAASASRKADPSAPGKAVSQTTRALLTLRDLVLEGTLKQGERVSELQLVDLLGVSRTPVRAALLRLQEEGLLEALPSGGYAVRTFSEREVFEAVEIRGTLEGLAARLAAERGVTAAELDALGICLDALDDTVSGPELTEARLDRYIELNAQFHALLVRAAGSQTLVREVERASALPFASPSALLQVQASASEAHHRLTIAQDQHRSVVNAIERREGARAEALMREHARLTHRNLERAFANQRILALMPGAKLIKPRPID</sequence>
<gene>
    <name evidence="5" type="ORF">F0357_23595</name>
</gene>